<feature type="transmembrane region" description="Helical" evidence="5">
    <location>
        <begin position="99"/>
        <end position="118"/>
    </location>
</feature>
<dbReference type="Pfam" id="PF07690">
    <property type="entry name" value="MFS_1"/>
    <property type="match status" value="1"/>
</dbReference>
<dbReference type="EMBL" id="QZBZ01000707">
    <property type="protein sequence ID" value="TIA27987.1"/>
    <property type="molecule type" value="Genomic_DNA"/>
</dbReference>
<dbReference type="Gene3D" id="1.20.1250.20">
    <property type="entry name" value="MFS general substrate transporter like domains"/>
    <property type="match status" value="2"/>
</dbReference>
<reference evidence="6 7" key="1">
    <citation type="submission" date="2018-10" db="EMBL/GenBank/DDBJ databases">
        <title>Fifty Aureobasidium pullulans genomes reveal a recombining polyextremotolerant generalist.</title>
        <authorList>
            <person name="Gostincar C."/>
            <person name="Turk M."/>
            <person name="Zajc J."/>
            <person name="Gunde-Cimerman N."/>
        </authorList>
    </citation>
    <scope>NUCLEOTIDE SEQUENCE [LARGE SCALE GENOMIC DNA]</scope>
    <source>
        <strain evidence="6 7">EXF-1645</strain>
    </source>
</reference>
<feature type="transmembrane region" description="Helical" evidence="5">
    <location>
        <begin position="277"/>
        <end position="295"/>
    </location>
</feature>
<feature type="transmembrane region" description="Helical" evidence="5">
    <location>
        <begin position="125"/>
        <end position="147"/>
    </location>
</feature>
<name>A0A4V4LCE6_AURPU</name>
<dbReference type="PANTHER" id="PTHR23294:SF54">
    <property type="entry name" value="DUF895 DOMAIN MEMBRANE PROTEIN (AFU_ORTHOLOGUE AFUA_8G04110)"/>
    <property type="match status" value="1"/>
</dbReference>
<dbReference type="AlphaFoldDB" id="A0A4V4LCE6"/>
<evidence type="ECO:0000256" key="2">
    <source>
        <dbReference type="ARBA" id="ARBA00022692"/>
    </source>
</evidence>
<feature type="transmembrane region" description="Helical" evidence="5">
    <location>
        <begin position="453"/>
        <end position="472"/>
    </location>
</feature>
<feature type="transmembrane region" description="Helical" evidence="5">
    <location>
        <begin position="188"/>
        <end position="209"/>
    </location>
</feature>
<evidence type="ECO:0000256" key="5">
    <source>
        <dbReference type="SAM" id="Phobius"/>
    </source>
</evidence>
<feature type="transmembrane region" description="Helical" evidence="5">
    <location>
        <begin position="153"/>
        <end position="176"/>
    </location>
</feature>
<dbReference type="SUPFAM" id="SSF103473">
    <property type="entry name" value="MFS general substrate transporter"/>
    <property type="match status" value="1"/>
</dbReference>
<protein>
    <submittedName>
        <fullName evidence="6">MFS general substrate transporter</fullName>
    </submittedName>
</protein>
<dbReference type="PANTHER" id="PTHR23294">
    <property type="entry name" value="ET TRANSLATION PRODUCT-RELATED"/>
    <property type="match status" value="1"/>
</dbReference>
<feature type="transmembrane region" description="Helical" evidence="5">
    <location>
        <begin position="386"/>
        <end position="411"/>
    </location>
</feature>
<evidence type="ECO:0000313" key="7">
    <source>
        <dbReference type="Proteomes" id="UP000308724"/>
    </source>
</evidence>
<sequence length="480" mass="53025">MNSPLQLSSKPALQDALEPHTRLEWDEQEANHLQDSASSATLGKHHRSVQQPRFLLRYADSSVQVATVAFVTFLCPGMWNAMNGLGGGGLVDAKPANDANVALYSTFAIAGFIASIATNKLGVRATLSVGGFGYTLYTSSLLCYKHTGNSGFLVFAGSQLGICAGLFWAAQGMVMLSYPTEQSKGKYIAWSWMIYNMGAVTGSVIALVQNIHSNDNEIGDITFYIFISLSLLGTILSLFLHEAKRVKRSDGSLVSLSKSPTWRSEISGLFETLKQEAYILMFFPMFFASNFFYPYEFNTFNLTTFDIRTRSLNNTLYWLAEIGGSFLAGYTLDSTRIRRSLRARIAVGLLFMLVFVVWTSAFAWQRKGSQNLESGTAKKDYTDPDYAGLMLLYLSFGLLAAVWQTCLYWFLGALTNDNRKLANFAGFYKGIQSAGGAVSFRINTLAFSSVNELVLCWILLAASLLVAAPVIFRKIHDRVE</sequence>
<feature type="transmembrane region" description="Helical" evidence="5">
    <location>
        <begin position="221"/>
        <end position="240"/>
    </location>
</feature>
<comment type="caution">
    <text evidence="6">The sequence shown here is derived from an EMBL/GenBank/DDBJ whole genome shotgun (WGS) entry which is preliminary data.</text>
</comment>
<gene>
    <name evidence="6" type="ORF">D6C78_10948</name>
</gene>
<dbReference type="Proteomes" id="UP000308724">
    <property type="component" value="Unassembled WGS sequence"/>
</dbReference>
<keyword evidence="3 5" id="KW-1133">Transmembrane helix</keyword>
<keyword evidence="2 5" id="KW-0812">Transmembrane</keyword>
<feature type="transmembrane region" description="Helical" evidence="5">
    <location>
        <begin position="345"/>
        <end position="366"/>
    </location>
</feature>
<evidence type="ECO:0000256" key="3">
    <source>
        <dbReference type="ARBA" id="ARBA00022989"/>
    </source>
</evidence>
<accession>A0A4V4LCE6</accession>
<keyword evidence="4 5" id="KW-0472">Membrane</keyword>
<dbReference type="InterPro" id="IPR051617">
    <property type="entry name" value="UNC-93-like_regulator"/>
</dbReference>
<feature type="transmembrane region" description="Helical" evidence="5">
    <location>
        <begin position="54"/>
        <end position="79"/>
    </location>
</feature>
<dbReference type="GO" id="GO:0022857">
    <property type="term" value="F:transmembrane transporter activity"/>
    <property type="evidence" value="ECO:0007669"/>
    <property type="project" value="InterPro"/>
</dbReference>
<dbReference type="InterPro" id="IPR011701">
    <property type="entry name" value="MFS"/>
</dbReference>
<organism evidence="6 7">
    <name type="scientific">Aureobasidium pullulans</name>
    <name type="common">Black yeast</name>
    <name type="synonym">Pullularia pullulans</name>
    <dbReference type="NCBI Taxonomy" id="5580"/>
    <lineage>
        <taxon>Eukaryota</taxon>
        <taxon>Fungi</taxon>
        <taxon>Dikarya</taxon>
        <taxon>Ascomycota</taxon>
        <taxon>Pezizomycotina</taxon>
        <taxon>Dothideomycetes</taxon>
        <taxon>Dothideomycetidae</taxon>
        <taxon>Dothideales</taxon>
        <taxon>Saccotheciaceae</taxon>
        <taxon>Aureobasidium</taxon>
    </lineage>
</organism>
<comment type="subcellular location">
    <subcellularLocation>
        <location evidence="1">Membrane</location>
        <topology evidence="1">Multi-pass membrane protein</topology>
    </subcellularLocation>
</comment>
<dbReference type="GO" id="GO:0016020">
    <property type="term" value="C:membrane"/>
    <property type="evidence" value="ECO:0007669"/>
    <property type="project" value="UniProtKB-SubCell"/>
</dbReference>
<dbReference type="InterPro" id="IPR036259">
    <property type="entry name" value="MFS_trans_sf"/>
</dbReference>
<evidence type="ECO:0000256" key="1">
    <source>
        <dbReference type="ARBA" id="ARBA00004141"/>
    </source>
</evidence>
<evidence type="ECO:0000313" key="6">
    <source>
        <dbReference type="EMBL" id="TIA27987.1"/>
    </source>
</evidence>
<evidence type="ECO:0000256" key="4">
    <source>
        <dbReference type="ARBA" id="ARBA00023136"/>
    </source>
</evidence>
<proteinExistence type="predicted"/>